<evidence type="ECO:0000256" key="9">
    <source>
        <dbReference type="ARBA" id="ARBA00023209"/>
    </source>
</evidence>
<dbReference type="PANTHER" id="PTHR12358">
    <property type="entry name" value="SPHINGOSINE KINASE"/>
    <property type="match status" value="1"/>
</dbReference>
<dbReference type="KEGG" id="prz:GZH47_12570"/>
<dbReference type="InterPro" id="IPR016064">
    <property type="entry name" value="NAD/diacylglycerol_kinase_sf"/>
</dbReference>
<dbReference type="AlphaFoldDB" id="A0A6C0P4J7"/>
<accession>A0A6C0P4J7</accession>
<evidence type="ECO:0000256" key="8">
    <source>
        <dbReference type="ARBA" id="ARBA00023098"/>
    </source>
</evidence>
<evidence type="ECO:0000259" key="11">
    <source>
        <dbReference type="PROSITE" id="PS50146"/>
    </source>
</evidence>
<keyword evidence="6 12" id="KW-0418">Kinase</keyword>
<dbReference type="InterPro" id="IPR050187">
    <property type="entry name" value="Lipid_Phosphate_FormReg"/>
</dbReference>
<keyword evidence="9" id="KW-0594">Phospholipid biosynthesis</keyword>
<keyword evidence="3" id="KW-0444">Lipid biosynthesis</keyword>
<evidence type="ECO:0000256" key="10">
    <source>
        <dbReference type="ARBA" id="ARBA00023264"/>
    </source>
</evidence>
<dbReference type="InterPro" id="IPR017438">
    <property type="entry name" value="ATP-NAD_kinase_N"/>
</dbReference>
<keyword evidence="13" id="KW-1185">Reference proteome</keyword>
<reference evidence="12 13" key="1">
    <citation type="submission" date="2020-02" db="EMBL/GenBank/DDBJ databases">
        <title>Paenibacillus sp. nov., isolated from rhizosphere soil of tomato.</title>
        <authorList>
            <person name="Weon H.-Y."/>
            <person name="Lee S.A."/>
        </authorList>
    </citation>
    <scope>NUCLEOTIDE SEQUENCE [LARGE SCALE GENOMIC DNA]</scope>
    <source>
        <strain evidence="12 13">14171R-81</strain>
    </source>
</reference>
<name>A0A6C0P4J7_9BACL</name>
<keyword evidence="4" id="KW-0808">Transferase</keyword>
<sequence length="327" mass="34996">MWIFAVNENSGGGRGRKVWQIVETELKRLGTDYATVLAGTPEEARGEIASLLREQDAIAREAAADSRADDLPRNLKAITIIGGDGTIHGLLPLLCGSGVPLGIIPAGSGNDTARAFGIPRQPLAALRLVLRGKPFPADIIELRGAEPDDPVRPVLTALAAGFDSAIAAAVNRSFYKKLCNLMHAGSLAYIIGLIHVLFTFRPRPLDVTADGRKTSFQRGWMAAVCNVPAYGGGLRICPEALPDDGWLNVCIVHSCTPLQLLRLFPLLLSGKHVRLPYVTMLRGRTIVVEETLPDPAKSAIAVYGDGEFAGPLPLYAQAAGNRIEVLR</sequence>
<comment type="similarity">
    <text evidence="2">Belongs to the diacylglycerol/lipid kinase family.</text>
</comment>
<dbReference type="PROSITE" id="PS50146">
    <property type="entry name" value="DAGK"/>
    <property type="match status" value="1"/>
</dbReference>
<dbReference type="GO" id="GO:0008654">
    <property type="term" value="P:phospholipid biosynthetic process"/>
    <property type="evidence" value="ECO:0007669"/>
    <property type="project" value="UniProtKB-KW"/>
</dbReference>
<dbReference type="GO" id="GO:0005524">
    <property type="term" value="F:ATP binding"/>
    <property type="evidence" value="ECO:0007669"/>
    <property type="project" value="UniProtKB-KW"/>
</dbReference>
<dbReference type="InterPro" id="IPR001206">
    <property type="entry name" value="Diacylglycerol_kinase_cat_dom"/>
</dbReference>
<dbReference type="InterPro" id="IPR045540">
    <property type="entry name" value="YegS/DAGK_C"/>
</dbReference>
<keyword evidence="8" id="KW-0443">Lipid metabolism</keyword>
<protein>
    <submittedName>
        <fullName evidence="12">Diacylglycerol kinase family lipid kinase</fullName>
    </submittedName>
</protein>
<evidence type="ECO:0000256" key="6">
    <source>
        <dbReference type="ARBA" id="ARBA00022777"/>
    </source>
</evidence>
<evidence type="ECO:0000256" key="2">
    <source>
        <dbReference type="ARBA" id="ARBA00005983"/>
    </source>
</evidence>
<dbReference type="Proteomes" id="UP000479114">
    <property type="component" value="Chromosome"/>
</dbReference>
<dbReference type="SUPFAM" id="SSF111331">
    <property type="entry name" value="NAD kinase/diacylglycerol kinase-like"/>
    <property type="match status" value="1"/>
</dbReference>
<comment type="cofactor">
    <cofactor evidence="1">
        <name>Mg(2+)</name>
        <dbReference type="ChEBI" id="CHEBI:18420"/>
    </cofactor>
</comment>
<evidence type="ECO:0000256" key="3">
    <source>
        <dbReference type="ARBA" id="ARBA00022516"/>
    </source>
</evidence>
<dbReference type="EMBL" id="CP048286">
    <property type="protein sequence ID" value="QHW31592.1"/>
    <property type="molecule type" value="Genomic_DNA"/>
</dbReference>
<dbReference type="Gene3D" id="2.60.200.40">
    <property type="match status" value="1"/>
</dbReference>
<evidence type="ECO:0000256" key="5">
    <source>
        <dbReference type="ARBA" id="ARBA00022741"/>
    </source>
</evidence>
<evidence type="ECO:0000256" key="4">
    <source>
        <dbReference type="ARBA" id="ARBA00022679"/>
    </source>
</evidence>
<evidence type="ECO:0000256" key="7">
    <source>
        <dbReference type="ARBA" id="ARBA00022840"/>
    </source>
</evidence>
<dbReference type="Pfam" id="PF00781">
    <property type="entry name" value="DAGK_cat"/>
    <property type="match status" value="1"/>
</dbReference>
<dbReference type="RefSeq" id="WP_162640398.1">
    <property type="nucleotide sequence ID" value="NZ_CP048286.1"/>
</dbReference>
<dbReference type="GO" id="GO:0004143">
    <property type="term" value="F:ATP-dependent diacylglycerol kinase activity"/>
    <property type="evidence" value="ECO:0007669"/>
    <property type="project" value="TreeGrafter"/>
</dbReference>
<evidence type="ECO:0000313" key="12">
    <source>
        <dbReference type="EMBL" id="QHW31592.1"/>
    </source>
</evidence>
<organism evidence="12 13">
    <name type="scientific">Paenibacillus rhizovicinus</name>
    <dbReference type="NCBI Taxonomy" id="2704463"/>
    <lineage>
        <taxon>Bacteria</taxon>
        <taxon>Bacillati</taxon>
        <taxon>Bacillota</taxon>
        <taxon>Bacilli</taxon>
        <taxon>Bacillales</taxon>
        <taxon>Paenibacillaceae</taxon>
        <taxon>Paenibacillus</taxon>
    </lineage>
</organism>
<dbReference type="PANTHER" id="PTHR12358:SF106">
    <property type="entry name" value="LIPID KINASE YEGS"/>
    <property type="match status" value="1"/>
</dbReference>
<dbReference type="Pfam" id="PF19279">
    <property type="entry name" value="YegS_C"/>
    <property type="match status" value="1"/>
</dbReference>
<evidence type="ECO:0000313" key="13">
    <source>
        <dbReference type="Proteomes" id="UP000479114"/>
    </source>
</evidence>
<feature type="domain" description="DAGKc" evidence="11">
    <location>
        <begin position="1"/>
        <end position="146"/>
    </location>
</feature>
<dbReference type="Gene3D" id="3.40.50.10330">
    <property type="entry name" value="Probable inorganic polyphosphate/atp-NAD kinase, domain 1"/>
    <property type="match status" value="1"/>
</dbReference>
<dbReference type="GO" id="GO:0005886">
    <property type="term" value="C:plasma membrane"/>
    <property type="evidence" value="ECO:0007669"/>
    <property type="project" value="TreeGrafter"/>
</dbReference>
<proteinExistence type="inferred from homology"/>
<keyword evidence="7" id="KW-0067">ATP-binding</keyword>
<keyword evidence="5" id="KW-0547">Nucleotide-binding</keyword>
<keyword evidence="10" id="KW-1208">Phospholipid metabolism</keyword>
<evidence type="ECO:0000256" key="1">
    <source>
        <dbReference type="ARBA" id="ARBA00001946"/>
    </source>
</evidence>
<gene>
    <name evidence="12" type="ORF">GZH47_12570</name>
</gene>